<dbReference type="InterPro" id="IPR016155">
    <property type="entry name" value="Mopterin_synth/thiamin_S_b"/>
</dbReference>
<evidence type="ECO:0000313" key="2">
    <source>
        <dbReference type="Proteomes" id="UP000189462"/>
    </source>
</evidence>
<dbReference type="InterPro" id="IPR012675">
    <property type="entry name" value="Beta-grasp_dom_sf"/>
</dbReference>
<dbReference type="InterPro" id="IPR052045">
    <property type="entry name" value="Sulfur_Carrier/Prot_Modifier"/>
</dbReference>
<dbReference type="AlphaFoldDB" id="A0A1V3N815"/>
<dbReference type="Gene3D" id="3.10.20.30">
    <property type="match status" value="1"/>
</dbReference>
<dbReference type="Pfam" id="PF02597">
    <property type="entry name" value="ThiS"/>
    <property type="match status" value="1"/>
</dbReference>
<gene>
    <name evidence="1" type="ORF">B1C78_16610</name>
</gene>
<accession>A0A1V3N815</accession>
<protein>
    <submittedName>
        <fullName evidence="1">Molybdopterin synthase sulfur carrier subunit</fullName>
    </submittedName>
</protein>
<dbReference type="RefSeq" id="WP_077280259.1">
    <property type="nucleotide sequence ID" value="NZ_MVBK01000138.1"/>
</dbReference>
<dbReference type="InterPro" id="IPR003749">
    <property type="entry name" value="ThiS/MoaD-like"/>
</dbReference>
<dbReference type="EMBL" id="MVBK01000138">
    <property type="protein sequence ID" value="OOG21155.1"/>
    <property type="molecule type" value="Genomic_DNA"/>
</dbReference>
<evidence type="ECO:0000313" key="1">
    <source>
        <dbReference type="EMBL" id="OOG21155.1"/>
    </source>
</evidence>
<dbReference type="OrthoDB" id="6894792at2"/>
<organism evidence="1 2">
    <name type="scientific">Thioalkalivibrio denitrificans</name>
    <dbReference type="NCBI Taxonomy" id="108003"/>
    <lineage>
        <taxon>Bacteria</taxon>
        <taxon>Pseudomonadati</taxon>
        <taxon>Pseudomonadota</taxon>
        <taxon>Gammaproteobacteria</taxon>
        <taxon>Chromatiales</taxon>
        <taxon>Ectothiorhodospiraceae</taxon>
        <taxon>Thioalkalivibrio</taxon>
    </lineage>
</organism>
<sequence length="85" mass="9608">MNVLIPTPLLSYTGRAHVEAHGATLGELMDDLDRRYPGIRFRVIDEQNRIRPHMRFFINQEAVFDLSSPLSEDDEVVIVQALSGG</sequence>
<keyword evidence="2" id="KW-1185">Reference proteome</keyword>
<dbReference type="PANTHER" id="PTHR38031">
    <property type="entry name" value="SULFUR CARRIER PROTEIN SLR0821-RELATED"/>
    <property type="match status" value="1"/>
</dbReference>
<dbReference type="Proteomes" id="UP000189462">
    <property type="component" value="Unassembled WGS sequence"/>
</dbReference>
<comment type="caution">
    <text evidence="1">The sequence shown here is derived from an EMBL/GenBank/DDBJ whole genome shotgun (WGS) entry which is preliminary data.</text>
</comment>
<dbReference type="STRING" id="108003.B1C78_16610"/>
<name>A0A1V3N815_9GAMM</name>
<proteinExistence type="predicted"/>
<dbReference type="SUPFAM" id="SSF54285">
    <property type="entry name" value="MoaD/ThiS"/>
    <property type="match status" value="1"/>
</dbReference>
<reference evidence="1 2" key="1">
    <citation type="submission" date="2017-02" db="EMBL/GenBank/DDBJ databases">
        <title>Genomic diversity within the haloalkaliphilic genus Thioalkalivibrio.</title>
        <authorList>
            <person name="Ahn A.-C."/>
            <person name="Meier-Kolthoff J."/>
            <person name="Overmars L."/>
            <person name="Richter M."/>
            <person name="Woyke T."/>
            <person name="Sorokin D.Y."/>
            <person name="Muyzer G."/>
        </authorList>
    </citation>
    <scope>NUCLEOTIDE SEQUENCE [LARGE SCALE GENOMIC DNA]</scope>
    <source>
        <strain evidence="1 2">ALJD</strain>
    </source>
</reference>
<dbReference type="PANTHER" id="PTHR38031:SF1">
    <property type="entry name" value="SULFUR CARRIER PROTEIN CYSO"/>
    <property type="match status" value="1"/>
</dbReference>